<dbReference type="Proteomes" id="UP000016023">
    <property type="component" value="Unassembled WGS sequence"/>
</dbReference>
<feature type="repeat" description="TPR" evidence="3">
    <location>
        <begin position="78"/>
        <end position="111"/>
    </location>
</feature>
<dbReference type="EMBL" id="AGWK01000045">
    <property type="protein sequence ID" value="EHO67859.1"/>
    <property type="molecule type" value="Genomic_DNA"/>
</dbReference>
<dbReference type="STRING" id="883158.HMPREF9140_01716"/>
<comment type="caution">
    <text evidence="4">The sequence shown here is derived from an EMBL/GenBank/DDBJ whole genome shotgun (WGS) entry which is preliminary data.</text>
</comment>
<dbReference type="SUPFAM" id="SSF48452">
    <property type="entry name" value="TPR-like"/>
    <property type="match status" value="2"/>
</dbReference>
<organism evidence="4 5">
    <name type="scientific">Prevotella micans F0438</name>
    <dbReference type="NCBI Taxonomy" id="883158"/>
    <lineage>
        <taxon>Bacteria</taxon>
        <taxon>Pseudomonadati</taxon>
        <taxon>Bacteroidota</taxon>
        <taxon>Bacteroidia</taxon>
        <taxon>Bacteroidales</taxon>
        <taxon>Prevotellaceae</taxon>
        <taxon>Prevotella</taxon>
    </lineage>
</organism>
<dbReference type="Pfam" id="PF13432">
    <property type="entry name" value="TPR_16"/>
    <property type="match status" value="2"/>
</dbReference>
<dbReference type="PANTHER" id="PTHR44943:SF8">
    <property type="entry name" value="TPR REPEAT-CONTAINING PROTEIN MJ0263"/>
    <property type="match status" value="1"/>
</dbReference>
<gene>
    <name evidence="4" type="ORF">HMPREF9140_01716</name>
</gene>
<dbReference type="PATRIC" id="fig|883158.3.peg.1718"/>
<proteinExistence type="predicted"/>
<sequence>MRFYNRMTKYLRLKNVLSRATVLTTVLFFSTVANAVSQDSLLRYKYFFLEGIRQQEMGNISASFDLLRHARDINPSAPEVYYELAGYYVDMKDNKMARLNFERAVELNPDNSTYQERLGQFYITQKEYDKAIAAYERLYVSNKARQDIIQILFQLYGAQSNYKKMIETLERFELVEGGNEQISLTKMQLYEQMGEKRKEYEELQSLVNKHPLELNYRVMLGNWLLQNNRKKEAFAVYKSVLKEEPENVAAQLSLLDYYRETKNIKMEEDLTVSLLKSRKTDKETKMTLLRHAIINGRSDGSDSVSILQLFDKVLTLPQQDADIIMLKAAYMSLLKAPQESINRLYEQAIAVEPENLRARIALIQSIWDSKDYDRIIELCKPAQEYNPEEMAFYYFQGLAQYQKRDNEAALVTLRKGISQIKKDSNPDFVADFYAIMGEILHEKGLDNDAFAAFDSCLQWKPDNVEVLNNYAYYLSVLGKDLDKAERMSYKTIKANPTSSTFLDTYAWILFQQQRYDEAKNYIEQAIKNNSELNDVVVEHVGDIFSMTGNVEKALEYWQRALQKGNNSELLKRKIQLRKYIAK</sequence>
<evidence type="ECO:0000313" key="5">
    <source>
        <dbReference type="Proteomes" id="UP000016023"/>
    </source>
</evidence>
<dbReference type="HOGENOM" id="CLU_007251_3_1_10"/>
<reference evidence="4 5" key="1">
    <citation type="submission" date="2011-12" db="EMBL/GenBank/DDBJ databases">
        <title>The Genome Sequence of Prevotella micans F0438.</title>
        <authorList>
            <consortium name="The Broad Institute Genome Sequencing Platform"/>
            <person name="Earl A."/>
            <person name="Ward D."/>
            <person name="Feldgarden M."/>
            <person name="Gevers D."/>
            <person name="Izard J."/>
            <person name="Baranova O.V."/>
            <person name="Blanton J.M."/>
            <person name="Wade W.G."/>
            <person name="Dewhirst F.E."/>
            <person name="Young S.K."/>
            <person name="Zeng Q."/>
            <person name="Gargeya S."/>
            <person name="Fitzgerald M."/>
            <person name="Haas B."/>
            <person name="Abouelleil A."/>
            <person name="Alvarado L."/>
            <person name="Arachchi H.M."/>
            <person name="Berlin A."/>
            <person name="Chapman S.B."/>
            <person name="Gearin G."/>
            <person name="Goldberg J."/>
            <person name="Griggs A."/>
            <person name="Gujja S."/>
            <person name="Hansen M."/>
            <person name="Heiman D."/>
            <person name="Howarth C."/>
            <person name="Larimer J."/>
            <person name="Lui A."/>
            <person name="MacDonald P.J.P."/>
            <person name="McCowen C."/>
            <person name="Montmayeur A."/>
            <person name="Murphy C."/>
            <person name="Neiman D."/>
            <person name="Pearson M."/>
            <person name="Priest M."/>
            <person name="Roberts A."/>
            <person name="Saif S."/>
            <person name="Shea T."/>
            <person name="Sisk P."/>
            <person name="Stolte C."/>
            <person name="Sykes S."/>
            <person name="Wortman J."/>
            <person name="Nusbaum C."/>
            <person name="Birren B."/>
        </authorList>
    </citation>
    <scope>NUCLEOTIDE SEQUENCE [LARGE SCALE GENOMIC DNA]</scope>
    <source>
        <strain evidence="4 5">F0438</strain>
    </source>
</reference>
<evidence type="ECO:0000256" key="2">
    <source>
        <dbReference type="ARBA" id="ARBA00022803"/>
    </source>
</evidence>
<keyword evidence="2 3" id="KW-0802">TPR repeat</keyword>
<protein>
    <submittedName>
        <fullName evidence="4">Uncharacterized protein</fullName>
    </submittedName>
</protein>
<evidence type="ECO:0000256" key="1">
    <source>
        <dbReference type="ARBA" id="ARBA00022737"/>
    </source>
</evidence>
<evidence type="ECO:0000313" key="4">
    <source>
        <dbReference type="EMBL" id="EHO67859.1"/>
    </source>
</evidence>
<dbReference type="InterPro" id="IPR019734">
    <property type="entry name" value="TPR_rpt"/>
</dbReference>
<dbReference type="SMART" id="SM00028">
    <property type="entry name" value="TPR"/>
    <property type="match status" value="7"/>
</dbReference>
<name>H1Q478_9BACT</name>
<dbReference type="AlphaFoldDB" id="H1Q478"/>
<dbReference type="InterPro" id="IPR011990">
    <property type="entry name" value="TPR-like_helical_dom_sf"/>
</dbReference>
<dbReference type="InterPro" id="IPR051685">
    <property type="entry name" value="Ycf3/AcsC/BcsC/TPR_MFPF"/>
</dbReference>
<dbReference type="eggNOG" id="COG0457">
    <property type="taxonomic scope" value="Bacteria"/>
</dbReference>
<dbReference type="Gene3D" id="1.25.40.10">
    <property type="entry name" value="Tetratricopeptide repeat domain"/>
    <property type="match status" value="4"/>
</dbReference>
<dbReference type="PANTHER" id="PTHR44943">
    <property type="entry name" value="CELLULOSE SYNTHASE OPERON PROTEIN C"/>
    <property type="match status" value="1"/>
</dbReference>
<keyword evidence="1" id="KW-0677">Repeat</keyword>
<accession>H1Q478</accession>
<evidence type="ECO:0000256" key="3">
    <source>
        <dbReference type="PROSITE-ProRule" id="PRU00339"/>
    </source>
</evidence>
<dbReference type="PROSITE" id="PS50005">
    <property type="entry name" value="TPR"/>
    <property type="match status" value="1"/>
</dbReference>
<keyword evidence="5" id="KW-1185">Reference proteome</keyword>